<dbReference type="InterPro" id="IPR039366">
    <property type="entry name" value="Pilotin"/>
</dbReference>
<proteinExistence type="predicted"/>
<dbReference type="Proteomes" id="UP000663823">
    <property type="component" value="Unassembled WGS sequence"/>
</dbReference>
<evidence type="ECO:0000313" key="4">
    <source>
        <dbReference type="Proteomes" id="UP000663882"/>
    </source>
</evidence>
<comment type="caution">
    <text evidence="1">The sequence shown here is derived from an EMBL/GenBank/DDBJ whole genome shotgun (WGS) entry which is preliminary data.</text>
</comment>
<dbReference type="AlphaFoldDB" id="A0A814RIJ5"/>
<dbReference type="EMBL" id="CAJOBE010002898">
    <property type="protein sequence ID" value="CAF3849653.1"/>
    <property type="molecule type" value="Genomic_DNA"/>
</dbReference>
<dbReference type="Proteomes" id="UP000663874">
    <property type="component" value="Unassembled WGS sequence"/>
</dbReference>
<protein>
    <submittedName>
        <fullName evidence="1">Uncharacterized protein</fullName>
    </submittedName>
</protein>
<reference evidence="1" key="1">
    <citation type="submission" date="2021-02" db="EMBL/GenBank/DDBJ databases">
        <authorList>
            <person name="Nowell W R."/>
        </authorList>
    </citation>
    <scope>NUCLEOTIDE SEQUENCE</scope>
</reference>
<gene>
    <name evidence="2" type="ORF">FNK824_LOCUS17855</name>
    <name evidence="3" type="ORF">OTI717_LOCUS24923</name>
    <name evidence="1" type="ORF">RFH988_LOCUS21043</name>
</gene>
<organism evidence="1 4">
    <name type="scientific">Rotaria sordida</name>
    <dbReference type="NCBI Taxonomy" id="392033"/>
    <lineage>
        <taxon>Eukaryota</taxon>
        <taxon>Metazoa</taxon>
        <taxon>Spiralia</taxon>
        <taxon>Gnathifera</taxon>
        <taxon>Rotifera</taxon>
        <taxon>Eurotatoria</taxon>
        <taxon>Bdelloidea</taxon>
        <taxon>Philodinida</taxon>
        <taxon>Philodinidae</taxon>
        <taxon>Rotaria</taxon>
    </lineage>
</organism>
<dbReference type="Proteomes" id="UP000663882">
    <property type="component" value="Unassembled WGS sequence"/>
</dbReference>
<sequence length="110" mass="12007">MTAIATGIVIGKDGCEADTFNGNEILTIAVHNTARMDASAIPLGEQQITLKKGEKFPISFNVEYDEEAASKVPDYGFTLRARIEDDKGNLLYINDTRTSAKGNKIEVKKV</sequence>
<dbReference type="OrthoDB" id="10013825at2759"/>
<dbReference type="Pfam" id="PF09619">
    <property type="entry name" value="YscW"/>
    <property type="match status" value="1"/>
</dbReference>
<accession>A0A814RIJ5</accession>
<evidence type="ECO:0000313" key="3">
    <source>
        <dbReference type="EMBL" id="CAF3922981.1"/>
    </source>
</evidence>
<name>A0A814RIJ5_9BILA</name>
<dbReference type="EMBL" id="CAJOAX010004826">
    <property type="protein sequence ID" value="CAF3922981.1"/>
    <property type="molecule type" value="Genomic_DNA"/>
</dbReference>
<dbReference type="EMBL" id="CAJNOO010001320">
    <property type="protein sequence ID" value="CAF1134424.1"/>
    <property type="molecule type" value="Genomic_DNA"/>
</dbReference>
<evidence type="ECO:0000313" key="2">
    <source>
        <dbReference type="EMBL" id="CAF3849653.1"/>
    </source>
</evidence>
<evidence type="ECO:0000313" key="1">
    <source>
        <dbReference type="EMBL" id="CAF1134424.1"/>
    </source>
</evidence>